<comment type="similarity">
    <text evidence="5">Belongs to the Rap family.</text>
</comment>
<gene>
    <name evidence="6" type="ORF">PMH09_03320</name>
</gene>
<evidence type="ECO:0000313" key="6">
    <source>
        <dbReference type="EMBL" id="MDJ1182214.1"/>
    </source>
</evidence>
<name>A0ABT7BSQ0_9CYAN</name>
<accession>A0ABT7BSQ0</accession>
<evidence type="ECO:0000256" key="1">
    <source>
        <dbReference type="ARBA" id="ARBA00004496"/>
    </source>
</evidence>
<evidence type="ECO:0000256" key="3">
    <source>
        <dbReference type="ARBA" id="ARBA00022737"/>
    </source>
</evidence>
<sequence>MVKNYWLVLCGLTFLFAVGITDARADDRLLDPLLPEDSKNRSLTPQEPEQLGGDLDDLDRRARELLRAGNRLEAFALWQRELMLRQGLGNIAEVRALARVGDIAWSEGELTMVRQVTNRLDEIQAIAEPEEIELWRELARAYDSIRSPQSAIAVYQRLLEYAIAESNPPMQAEMLNQIAQTHLNWFDCKSAIPAWQNVLQFAIEIEDISVQDNAYQQLAYCYDETGDVEATIESRLARVDLAYQLGDLAAVPREQITIGDRYQTLGKLQTAAQLYEQAYLTAFELQHLGQASTALQRLSQLYRDREQWSETLAVYRSLLAVQAQGYDAYGMMNTYGRMADVYVIVEQPDRARAALERGLKLARQLRLNPDRFLKAIEQLSDRSFHP</sequence>
<dbReference type="InterPro" id="IPR019734">
    <property type="entry name" value="TPR_rpt"/>
</dbReference>
<dbReference type="SUPFAM" id="SSF48452">
    <property type="entry name" value="TPR-like"/>
    <property type="match status" value="2"/>
</dbReference>
<dbReference type="Proteomes" id="UP001232992">
    <property type="component" value="Unassembled WGS sequence"/>
</dbReference>
<proteinExistence type="inferred from homology"/>
<dbReference type="Gene3D" id="1.25.40.10">
    <property type="entry name" value="Tetratricopeptide repeat domain"/>
    <property type="match status" value="2"/>
</dbReference>
<reference evidence="6 7" key="1">
    <citation type="submission" date="2023-01" db="EMBL/GenBank/DDBJ databases">
        <title>Novel diversity within Roseofilum (Cyanobacteria; Desertifilaceae) from marine benthic mats with descriptions of four novel species.</title>
        <authorList>
            <person name="Wang Y."/>
            <person name="Berthold D.E."/>
            <person name="Hu J."/>
            <person name="Lefler F.W."/>
            <person name="Laughinghouse H.D. IV."/>
        </authorList>
    </citation>
    <scope>NUCLEOTIDE SEQUENCE [LARGE SCALE GENOMIC DNA]</scope>
    <source>
        <strain evidence="6 7">BLCC-M143</strain>
    </source>
</reference>
<evidence type="ECO:0000256" key="4">
    <source>
        <dbReference type="ARBA" id="ARBA00022803"/>
    </source>
</evidence>
<evidence type="ECO:0000313" key="7">
    <source>
        <dbReference type="Proteomes" id="UP001232992"/>
    </source>
</evidence>
<comment type="caution">
    <text evidence="6">The sequence shown here is derived from an EMBL/GenBank/DDBJ whole genome shotgun (WGS) entry which is preliminary data.</text>
</comment>
<dbReference type="SMART" id="SM00028">
    <property type="entry name" value="TPR"/>
    <property type="match status" value="4"/>
</dbReference>
<evidence type="ECO:0008006" key="8">
    <source>
        <dbReference type="Google" id="ProtNLM"/>
    </source>
</evidence>
<protein>
    <recommendedName>
        <fullName evidence="8">Tetratricopeptide repeat protein</fullName>
    </recommendedName>
</protein>
<dbReference type="EMBL" id="JAQOSQ010000002">
    <property type="protein sequence ID" value="MDJ1182214.1"/>
    <property type="molecule type" value="Genomic_DNA"/>
</dbReference>
<keyword evidence="7" id="KW-1185">Reference proteome</keyword>
<organism evidence="6 7">
    <name type="scientific">Roseofilum casamattae BLCC-M143</name>
    <dbReference type="NCBI Taxonomy" id="3022442"/>
    <lineage>
        <taxon>Bacteria</taxon>
        <taxon>Bacillati</taxon>
        <taxon>Cyanobacteriota</taxon>
        <taxon>Cyanophyceae</taxon>
        <taxon>Desertifilales</taxon>
        <taxon>Desertifilaceae</taxon>
        <taxon>Roseofilum</taxon>
        <taxon>Roseofilum casamattae</taxon>
    </lineage>
</organism>
<dbReference type="InterPro" id="IPR011990">
    <property type="entry name" value="TPR-like_helical_dom_sf"/>
</dbReference>
<comment type="subcellular location">
    <subcellularLocation>
        <location evidence="1">Cytoplasm</location>
    </subcellularLocation>
</comment>
<dbReference type="RefSeq" id="WP_283756866.1">
    <property type="nucleotide sequence ID" value="NZ_JAQOSQ010000002.1"/>
</dbReference>
<dbReference type="PANTHER" id="PTHR46630">
    <property type="entry name" value="TETRATRICOPEPTIDE REPEAT PROTEIN 29"/>
    <property type="match status" value="1"/>
</dbReference>
<evidence type="ECO:0000256" key="5">
    <source>
        <dbReference type="ARBA" id="ARBA00038253"/>
    </source>
</evidence>
<dbReference type="InterPro" id="IPR051476">
    <property type="entry name" value="Bac_ResReg_Asp_Phosphatase"/>
</dbReference>
<keyword evidence="4" id="KW-0802">TPR repeat</keyword>
<dbReference type="PANTHER" id="PTHR46630:SF1">
    <property type="entry name" value="TETRATRICOPEPTIDE REPEAT PROTEIN 29"/>
    <property type="match status" value="1"/>
</dbReference>
<keyword evidence="3" id="KW-0677">Repeat</keyword>
<evidence type="ECO:0000256" key="2">
    <source>
        <dbReference type="ARBA" id="ARBA00022490"/>
    </source>
</evidence>
<keyword evidence="2" id="KW-0963">Cytoplasm</keyword>